<comment type="caution">
    <text evidence="1">The sequence shown here is derived from an EMBL/GenBank/DDBJ whole genome shotgun (WGS) entry which is preliminary data.</text>
</comment>
<reference evidence="1 2" key="1">
    <citation type="submission" date="2023-03" db="EMBL/GenBank/DDBJ databases">
        <title>Bacillus Genome Sequencing.</title>
        <authorList>
            <person name="Dunlap C."/>
        </authorList>
    </citation>
    <scope>NUCLEOTIDE SEQUENCE [LARGE SCALE GENOMIC DNA]</scope>
    <source>
        <strain evidence="1 2">NRS-52</strain>
    </source>
</reference>
<evidence type="ECO:0000313" key="1">
    <source>
        <dbReference type="EMBL" id="MED5020439.1"/>
    </source>
</evidence>
<organism evidence="1 2">
    <name type="scientific">Paenibacillus chibensis</name>
    <dbReference type="NCBI Taxonomy" id="59846"/>
    <lineage>
        <taxon>Bacteria</taxon>
        <taxon>Bacillati</taxon>
        <taxon>Bacillota</taxon>
        <taxon>Bacilli</taxon>
        <taxon>Bacillales</taxon>
        <taxon>Paenibacillaceae</taxon>
        <taxon>Paenibacillus</taxon>
    </lineage>
</organism>
<dbReference type="SUPFAM" id="SSF49464">
    <property type="entry name" value="Carboxypeptidase regulatory domain-like"/>
    <property type="match status" value="1"/>
</dbReference>
<evidence type="ECO:0000313" key="2">
    <source>
        <dbReference type="Proteomes" id="UP001343257"/>
    </source>
</evidence>
<proteinExistence type="predicted"/>
<keyword evidence="2" id="KW-1185">Reference proteome</keyword>
<name>A0ABU6PZY8_9BACL</name>
<dbReference type="RefSeq" id="WP_328281836.1">
    <property type="nucleotide sequence ID" value="NZ_JARTLD010000066.1"/>
</dbReference>
<dbReference type="InterPro" id="IPR008969">
    <property type="entry name" value="CarboxyPept-like_regulatory"/>
</dbReference>
<protein>
    <recommendedName>
        <fullName evidence="3">Carboxypeptidase regulatory-like domain-containing protein</fullName>
    </recommendedName>
</protein>
<accession>A0ABU6PZY8</accession>
<gene>
    <name evidence="1" type="ORF">P9847_24525</name>
</gene>
<dbReference type="Proteomes" id="UP001343257">
    <property type="component" value="Unassembled WGS sequence"/>
</dbReference>
<dbReference type="EMBL" id="JARTLD010000066">
    <property type="protein sequence ID" value="MED5020439.1"/>
    <property type="molecule type" value="Genomic_DNA"/>
</dbReference>
<sequence length="367" mass="40273">MLILLFPLCLGGCEGKSSQFVSPAPTPPQVAKHNVQLEIEKPVFSLSPWKSDGSHMTSVKGRLLIDDLPVANGVLHPSNHTNPIITGKDGSFRLTVDQSLLSDIKLKVASLKQATVSGKSLNEEMEQELQAASATVSVYYPIRIKKIEPSRQDPSQVQVSGQIIPGKGNVVSYFQVDKYRLGGVVKDADAHPVKDAVVWFERDGGEGFGKSTPTDEEGNYSIYYWPEDEDTHLSVTLGAKRYTLPEGKVFKMPENTSVEIDITLPRKGTVIEDKPPTLVSVTSAGAMYTGVLVGLNLPEDVPYTATIPDKHGDFTLTVSKKAWEQKPAFFETTASKFVKERLSWGDTLPANYIHPDEEDPKHIMPVL</sequence>
<evidence type="ECO:0008006" key="3">
    <source>
        <dbReference type="Google" id="ProtNLM"/>
    </source>
</evidence>